<gene>
    <name evidence="1" type="ORF">MRB53_023844</name>
</gene>
<sequence length="602" mass="67307">MEGRKTNEHSPLFRGSRYSSTSPPRGDRWRSPSSHTPNKIRAWNMSNMRPIKIEVDFGRIGREIIVKRGARASWGNFNATEINITSKGHFAFHFVSQADIDRVVTRGPWVFDGVLMGFQQVKGNQRYDDVEVSELSFWVQLHSLPLNYFRELIVRMIGEIIGDVQEIKFTDEDGSSLEDIVRLRIVMDLDSFFTPAVSLKDDGKWIHVKYEKLPYICRYCGRINHADEDCNLSFDLENIPADLKTWATVPIQELPRVHFPFGDWMCTQRYRRGRDNRGGGNFGLNIFPATRTNPSMRDRGESSSLNSVADESEPTQQDQKHEEVGGPQAVNDQNETRVSPRAGIVRGKRVMTLGEDEGMETSINALAGNEVELIANLLNKALGLSKTDQANIIKETVKCRGQHKQGDGDGFQPHIPKRQYGHIPGNRAAMEEFSDIPPGFEPTSKTKAHWEYGSSTGGLNHGPNQPNNLINLEVGHKEVGGDETTTLSKNFDESRSSSVSRVQITAGLREEDEKKRGLLSQPMGNGNDIRNVMVDTIQPQSYHSGNEDGQPHTELESAQRSSSLCAGMGLATTPTDRGYKETNFQPGQDGNPQKGQNSCYAT</sequence>
<comment type="caution">
    <text evidence="1">The sequence shown here is derived from an EMBL/GenBank/DDBJ whole genome shotgun (WGS) entry which is preliminary data.</text>
</comment>
<evidence type="ECO:0000313" key="2">
    <source>
        <dbReference type="Proteomes" id="UP001234297"/>
    </source>
</evidence>
<keyword evidence="2" id="KW-1185">Reference proteome</keyword>
<protein>
    <submittedName>
        <fullName evidence="1">Uncharacterized protein</fullName>
    </submittedName>
</protein>
<accession>A0ACC2LAP3</accession>
<organism evidence="1 2">
    <name type="scientific">Persea americana</name>
    <name type="common">Avocado</name>
    <dbReference type="NCBI Taxonomy" id="3435"/>
    <lineage>
        <taxon>Eukaryota</taxon>
        <taxon>Viridiplantae</taxon>
        <taxon>Streptophyta</taxon>
        <taxon>Embryophyta</taxon>
        <taxon>Tracheophyta</taxon>
        <taxon>Spermatophyta</taxon>
        <taxon>Magnoliopsida</taxon>
        <taxon>Magnoliidae</taxon>
        <taxon>Laurales</taxon>
        <taxon>Lauraceae</taxon>
        <taxon>Persea</taxon>
    </lineage>
</organism>
<evidence type="ECO:0000313" key="1">
    <source>
        <dbReference type="EMBL" id="KAJ8630521.1"/>
    </source>
</evidence>
<dbReference type="EMBL" id="CM056815">
    <property type="protein sequence ID" value="KAJ8630521.1"/>
    <property type="molecule type" value="Genomic_DNA"/>
</dbReference>
<proteinExistence type="predicted"/>
<name>A0ACC2LAP3_PERAE</name>
<reference evidence="1 2" key="1">
    <citation type="journal article" date="2022" name="Hortic Res">
        <title>A haplotype resolved chromosomal level avocado genome allows analysis of novel avocado genes.</title>
        <authorList>
            <person name="Nath O."/>
            <person name="Fletcher S.J."/>
            <person name="Hayward A."/>
            <person name="Shaw L.M."/>
            <person name="Masouleh A.K."/>
            <person name="Furtado A."/>
            <person name="Henry R.J."/>
            <person name="Mitter N."/>
        </authorList>
    </citation>
    <scope>NUCLEOTIDE SEQUENCE [LARGE SCALE GENOMIC DNA]</scope>
    <source>
        <strain evidence="2">cv. Hass</strain>
    </source>
</reference>
<dbReference type="Proteomes" id="UP001234297">
    <property type="component" value="Chromosome 7"/>
</dbReference>